<reference evidence="3" key="1">
    <citation type="submission" date="2012-11" db="EMBL/GenBank/DDBJ databases">
        <authorList>
            <person name="Lucero-Rivera Y.E."/>
            <person name="Tovar-Ramirez D."/>
        </authorList>
    </citation>
    <scope>NUCLEOTIDE SEQUENCE [LARGE SCALE GENOMIC DNA]</scope>
    <source>
        <strain evidence="3">Araruama</strain>
    </source>
</reference>
<proteinExistence type="predicted"/>
<organism evidence="2 3">
    <name type="scientific">Candidatus Magnetoglobus multicellularis str. Araruama</name>
    <dbReference type="NCBI Taxonomy" id="890399"/>
    <lineage>
        <taxon>Bacteria</taxon>
        <taxon>Pseudomonadati</taxon>
        <taxon>Thermodesulfobacteriota</taxon>
        <taxon>Desulfobacteria</taxon>
        <taxon>Desulfobacterales</taxon>
        <taxon>Desulfobacteraceae</taxon>
        <taxon>Candidatus Magnetoglobus</taxon>
    </lineage>
</organism>
<sequence>MAKSKLIPVSCPKCGKIYRIYPGNIGRSGICKKCSIRFSMLPAKKTPVKKTMNAVKPVVRSAPPTEAQSKVKAVIPEATEQVTQKSKRTSSTHKKDTIHSNTRQTSPPKITNISVAKKRSQCPGRTN</sequence>
<dbReference type="EMBL" id="ATBP01000152">
    <property type="protein sequence ID" value="ETR72396.1"/>
    <property type="molecule type" value="Genomic_DNA"/>
</dbReference>
<evidence type="ECO:0000313" key="2">
    <source>
        <dbReference type="EMBL" id="ETR72396.1"/>
    </source>
</evidence>
<feature type="compositionally biased region" description="Polar residues" evidence="1">
    <location>
        <begin position="99"/>
        <end position="114"/>
    </location>
</feature>
<name>A0A1V1PCA1_9BACT</name>
<feature type="region of interest" description="Disordered" evidence="1">
    <location>
        <begin position="56"/>
        <end position="127"/>
    </location>
</feature>
<gene>
    <name evidence="2" type="ORF">OMM_07527</name>
</gene>
<comment type="caution">
    <text evidence="2">The sequence shown here is derived from an EMBL/GenBank/DDBJ whole genome shotgun (WGS) entry which is preliminary data.</text>
</comment>
<dbReference type="Proteomes" id="UP000189670">
    <property type="component" value="Unassembled WGS sequence"/>
</dbReference>
<evidence type="ECO:0000313" key="3">
    <source>
        <dbReference type="Proteomes" id="UP000189670"/>
    </source>
</evidence>
<protein>
    <recommendedName>
        <fullName evidence="4">Zinc finger/thioredoxin putative domain-containing protein</fullName>
    </recommendedName>
</protein>
<accession>A0A1V1PCA1</accession>
<evidence type="ECO:0000256" key="1">
    <source>
        <dbReference type="SAM" id="MobiDB-lite"/>
    </source>
</evidence>
<dbReference type="AlphaFoldDB" id="A0A1V1PCA1"/>
<evidence type="ECO:0008006" key="4">
    <source>
        <dbReference type="Google" id="ProtNLM"/>
    </source>
</evidence>